<dbReference type="AlphaFoldDB" id="A0A1I0L8X5"/>
<dbReference type="GO" id="GO:0022857">
    <property type="term" value="F:transmembrane transporter activity"/>
    <property type="evidence" value="ECO:0007669"/>
    <property type="project" value="InterPro"/>
</dbReference>
<reference evidence="10 11" key="1">
    <citation type="submission" date="2016-10" db="EMBL/GenBank/DDBJ databases">
        <authorList>
            <person name="de Groot N.N."/>
        </authorList>
    </citation>
    <scope>NUCLEOTIDE SEQUENCE [LARGE SCALE GENOMIC DNA]</scope>
    <source>
        <strain evidence="10 11">CGMCC 4.5598</strain>
    </source>
</reference>
<protein>
    <recommendedName>
        <fullName evidence="8">Autoinducer 2 import system permease protein LsrD</fullName>
    </recommendedName>
</protein>
<evidence type="ECO:0000313" key="11">
    <source>
        <dbReference type="Proteomes" id="UP000199361"/>
    </source>
</evidence>
<evidence type="ECO:0000256" key="7">
    <source>
        <dbReference type="ARBA" id="ARBA00023136"/>
    </source>
</evidence>
<evidence type="ECO:0000256" key="4">
    <source>
        <dbReference type="ARBA" id="ARBA00022519"/>
    </source>
</evidence>
<dbReference type="OrthoDB" id="3468954at2"/>
<keyword evidence="2" id="KW-0813">Transport</keyword>
<evidence type="ECO:0000256" key="1">
    <source>
        <dbReference type="ARBA" id="ARBA00004651"/>
    </source>
</evidence>
<dbReference type="RefSeq" id="WP_091089484.1">
    <property type="nucleotide sequence ID" value="NZ_FOHX01000013.1"/>
</dbReference>
<proteinExistence type="predicted"/>
<feature type="transmembrane region" description="Helical" evidence="9">
    <location>
        <begin position="227"/>
        <end position="248"/>
    </location>
</feature>
<keyword evidence="3" id="KW-1003">Cell membrane</keyword>
<gene>
    <name evidence="10" type="ORF">SAMN05421811_113231</name>
</gene>
<evidence type="ECO:0000256" key="2">
    <source>
        <dbReference type="ARBA" id="ARBA00022448"/>
    </source>
</evidence>
<dbReference type="GO" id="GO:0005886">
    <property type="term" value="C:plasma membrane"/>
    <property type="evidence" value="ECO:0007669"/>
    <property type="project" value="UniProtKB-SubCell"/>
</dbReference>
<evidence type="ECO:0000256" key="3">
    <source>
        <dbReference type="ARBA" id="ARBA00022475"/>
    </source>
</evidence>
<keyword evidence="4" id="KW-0997">Cell inner membrane</keyword>
<dbReference type="EMBL" id="FOHX01000013">
    <property type="protein sequence ID" value="SEU36481.1"/>
    <property type="molecule type" value="Genomic_DNA"/>
</dbReference>
<keyword evidence="11" id="KW-1185">Reference proteome</keyword>
<dbReference type="PANTHER" id="PTHR32196:SF71">
    <property type="entry name" value="AUTOINDUCER 2 IMPORT SYSTEM PERMEASE PROTEIN LSRD"/>
    <property type="match status" value="1"/>
</dbReference>
<dbReference type="InterPro" id="IPR001851">
    <property type="entry name" value="ABC_transp_permease"/>
</dbReference>
<feature type="transmembrane region" description="Helical" evidence="9">
    <location>
        <begin position="108"/>
        <end position="129"/>
    </location>
</feature>
<evidence type="ECO:0000256" key="5">
    <source>
        <dbReference type="ARBA" id="ARBA00022692"/>
    </source>
</evidence>
<dbReference type="Proteomes" id="UP000199361">
    <property type="component" value="Unassembled WGS sequence"/>
</dbReference>
<dbReference type="STRING" id="568860.SAMN05421811_113231"/>
<keyword evidence="7 9" id="KW-0472">Membrane</keyword>
<feature type="transmembrane region" description="Helical" evidence="9">
    <location>
        <begin position="63"/>
        <end position="96"/>
    </location>
</feature>
<comment type="subcellular location">
    <subcellularLocation>
        <location evidence="1">Cell membrane</location>
        <topology evidence="1">Multi-pass membrane protein</topology>
    </subcellularLocation>
</comment>
<dbReference type="Pfam" id="PF02653">
    <property type="entry name" value="BPD_transp_2"/>
    <property type="match status" value="1"/>
</dbReference>
<organism evidence="10 11">
    <name type="scientific">Nonomuraea wenchangensis</name>
    <dbReference type="NCBI Taxonomy" id="568860"/>
    <lineage>
        <taxon>Bacteria</taxon>
        <taxon>Bacillati</taxon>
        <taxon>Actinomycetota</taxon>
        <taxon>Actinomycetes</taxon>
        <taxon>Streptosporangiales</taxon>
        <taxon>Streptosporangiaceae</taxon>
        <taxon>Nonomuraea</taxon>
    </lineage>
</organism>
<sequence length="348" mass="34644">MSRRTTSPPAKRAGPGGLIDLRRLRAGRFSSIWLITLLLFAASPLISPGSLSGSAVLSMLPFAAVMAIAALGQTLVVAHGGIDLSVPGGMALAAVLATKLPAASGVPVWAAVGLALVVGALGGLIIGFAVVRLSIAAFVASLAVNSILIGVVLQVSSGFPASAGAALSAFAVGSVAGIPNLLLVAVVVVGLAHWIIRHTVLGRRFIAVGAGRPAARLLGLPTGSYEMGAYVAAGICYSLAGVLLAGYLRTPDILLGNTYLLPTIAAVVLGGSLLSGGITNLAATAVAALFLTQLDQVVLAAGASTATQLLVQAAVLALSVVARGVPWSAVRARLTTRAPDPASTLPSR</sequence>
<name>A0A1I0L8X5_9ACTN</name>
<evidence type="ECO:0000256" key="6">
    <source>
        <dbReference type="ARBA" id="ARBA00022989"/>
    </source>
</evidence>
<evidence type="ECO:0000256" key="9">
    <source>
        <dbReference type="SAM" id="Phobius"/>
    </source>
</evidence>
<evidence type="ECO:0000256" key="8">
    <source>
        <dbReference type="ARBA" id="ARBA00039381"/>
    </source>
</evidence>
<keyword evidence="6 9" id="KW-1133">Transmembrane helix</keyword>
<feature type="transmembrane region" description="Helical" evidence="9">
    <location>
        <begin position="32"/>
        <end position="51"/>
    </location>
</feature>
<dbReference type="CDD" id="cd06579">
    <property type="entry name" value="TM_PBP1_transp_AraH_like"/>
    <property type="match status" value="1"/>
</dbReference>
<accession>A0A1I0L8X5</accession>
<feature type="transmembrane region" description="Helical" evidence="9">
    <location>
        <begin position="260"/>
        <end position="291"/>
    </location>
</feature>
<dbReference type="PANTHER" id="PTHR32196">
    <property type="entry name" value="ABC TRANSPORTER PERMEASE PROTEIN YPHD-RELATED-RELATED"/>
    <property type="match status" value="1"/>
</dbReference>
<feature type="transmembrane region" description="Helical" evidence="9">
    <location>
        <begin position="135"/>
        <end position="155"/>
    </location>
</feature>
<evidence type="ECO:0000313" key="10">
    <source>
        <dbReference type="EMBL" id="SEU36481.1"/>
    </source>
</evidence>
<feature type="transmembrane region" description="Helical" evidence="9">
    <location>
        <begin position="167"/>
        <end position="196"/>
    </location>
</feature>
<keyword evidence="5 9" id="KW-0812">Transmembrane</keyword>